<dbReference type="Pfam" id="PF01979">
    <property type="entry name" value="Amidohydro_1"/>
    <property type="match status" value="1"/>
</dbReference>
<reference evidence="7 8" key="1">
    <citation type="submission" date="2024-03" db="EMBL/GenBank/DDBJ databases">
        <title>Cognatishimia coralii sp. nov., a marine bacterium isolated from coral surrounding seawater.</title>
        <authorList>
            <person name="Liu X."/>
            <person name="Liu S."/>
            <person name="Sun H."/>
            <person name="Zhang Y."/>
        </authorList>
    </citation>
    <scope>NUCLEOTIDE SEQUENCE [LARGE SCALE GENOMIC DNA]</scope>
    <source>
        <strain evidence="7 8">D5M38</strain>
    </source>
</reference>
<sequence length="394" mass="41322">MLNQEQSRTLALKGADILWQGTLQKGKALLIEESKVKCLVDDTAIPAETTSIALDGGFLSPGFVDLQVNGGGGVLFNNAPSAETLSTMSQAHALLGTTSFLPTLITDSPETTSQAIAAIEDAIAARIPGVLGLHLEGPHIAPNRRGAHRESFVRPMNDRDMKVLLRAARALPVLKVTLAPEHASEHQVRGLTDAGVVVSIGHTDADYETCLRYAKAGANCVTHLFNAQSQMTARAPGTVGAALVSGAFCAGLIADGIHVDPAMISLALRANKGPGEIFLVTDAMATIGSDLESFTLNGREILRSGDRLTLADGTLAGAHLALADAIKLLVSTCGEPAEIALKRATQYPADAIGKSALGRLFENGPADFVHLSSDFALSSVWRSGRQVLKQKLQT</sequence>
<evidence type="ECO:0000256" key="2">
    <source>
        <dbReference type="ARBA" id="ARBA00022723"/>
    </source>
</evidence>
<keyword evidence="4 5" id="KW-0119">Carbohydrate metabolism</keyword>
<evidence type="ECO:0000256" key="4">
    <source>
        <dbReference type="ARBA" id="ARBA00023277"/>
    </source>
</evidence>
<dbReference type="EC" id="3.5.1.25" evidence="7"/>
<gene>
    <name evidence="7" type="primary">nagA</name>
    <name evidence="7" type="ORF">WG622_06395</name>
</gene>
<dbReference type="PANTHER" id="PTHR11113:SF14">
    <property type="entry name" value="N-ACETYLGLUCOSAMINE-6-PHOSPHATE DEACETYLASE"/>
    <property type="match status" value="1"/>
</dbReference>
<organism evidence="7 8">
    <name type="scientific">Cognatishimia coralii</name>
    <dbReference type="NCBI Taxonomy" id="3083254"/>
    <lineage>
        <taxon>Bacteria</taxon>
        <taxon>Pseudomonadati</taxon>
        <taxon>Pseudomonadota</taxon>
        <taxon>Alphaproteobacteria</taxon>
        <taxon>Rhodobacterales</taxon>
        <taxon>Paracoccaceae</taxon>
        <taxon>Cognatishimia</taxon>
    </lineage>
</organism>
<comment type="caution">
    <text evidence="7">The sequence shown here is derived from an EMBL/GenBank/DDBJ whole genome shotgun (WGS) entry which is preliminary data.</text>
</comment>
<evidence type="ECO:0000313" key="8">
    <source>
        <dbReference type="Proteomes" id="UP001368270"/>
    </source>
</evidence>
<dbReference type="InterPro" id="IPR003764">
    <property type="entry name" value="GlcNAc_6-P_deAcase"/>
</dbReference>
<keyword evidence="2" id="KW-0479">Metal-binding</keyword>
<dbReference type="RefSeq" id="WP_339402827.1">
    <property type="nucleotide sequence ID" value="NZ_JBBGAZ010000002.1"/>
</dbReference>
<dbReference type="InterPro" id="IPR032466">
    <property type="entry name" value="Metal_Hydrolase"/>
</dbReference>
<dbReference type="SUPFAM" id="SSF51338">
    <property type="entry name" value="Composite domain of metallo-dependent hydrolases"/>
    <property type="match status" value="1"/>
</dbReference>
<dbReference type="InterPro" id="IPR006680">
    <property type="entry name" value="Amidohydro-rel"/>
</dbReference>
<dbReference type="PANTHER" id="PTHR11113">
    <property type="entry name" value="N-ACETYLGLUCOSAMINE-6-PHOSPHATE DEACETYLASE"/>
    <property type="match status" value="1"/>
</dbReference>
<dbReference type="Gene3D" id="3.20.20.140">
    <property type="entry name" value="Metal-dependent hydrolases"/>
    <property type="match status" value="1"/>
</dbReference>
<evidence type="ECO:0000313" key="7">
    <source>
        <dbReference type="EMBL" id="MEJ5217863.1"/>
    </source>
</evidence>
<feature type="domain" description="Amidohydrolase-related" evidence="6">
    <location>
        <begin position="58"/>
        <end position="387"/>
    </location>
</feature>
<evidence type="ECO:0000256" key="5">
    <source>
        <dbReference type="PIRNR" id="PIRNR038994"/>
    </source>
</evidence>
<dbReference type="Proteomes" id="UP001368270">
    <property type="component" value="Unassembled WGS sequence"/>
</dbReference>
<name>A0ABU8QEK8_9RHOB</name>
<comment type="similarity">
    <text evidence="1 5">Belongs to the metallo-dependent hydrolases superfamily. NagA family.</text>
</comment>
<keyword evidence="3 5" id="KW-0378">Hydrolase</keyword>
<protein>
    <submittedName>
        <fullName evidence="7">N-acetylglucosamine-6-phosphate deacetylase</fullName>
        <ecNumber evidence="7">3.5.1.25</ecNumber>
    </submittedName>
</protein>
<keyword evidence="8" id="KW-1185">Reference proteome</keyword>
<evidence type="ECO:0000256" key="3">
    <source>
        <dbReference type="ARBA" id="ARBA00022801"/>
    </source>
</evidence>
<dbReference type="Gene3D" id="2.30.40.10">
    <property type="entry name" value="Urease, subunit C, domain 1"/>
    <property type="match status" value="1"/>
</dbReference>
<dbReference type="NCBIfam" id="TIGR00221">
    <property type="entry name" value="nagA"/>
    <property type="match status" value="1"/>
</dbReference>
<dbReference type="EMBL" id="JBBGAZ010000002">
    <property type="protein sequence ID" value="MEJ5217863.1"/>
    <property type="molecule type" value="Genomic_DNA"/>
</dbReference>
<dbReference type="InterPro" id="IPR011059">
    <property type="entry name" value="Metal-dep_hydrolase_composite"/>
</dbReference>
<dbReference type="PIRSF" id="PIRSF038994">
    <property type="entry name" value="NagA"/>
    <property type="match status" value="1"/>
</dbReference>
<evidence type="ECO:0000256" key="1">
    <source>
        <dbReference type="ARBA" id="ARBA00010716"/>
    </source>
</evidence>
<proteinExistence type="inferred from homology"/>
<dbReference type="GO" id="GO:0008448">
    <property type="term" value="F:N-acetylglucosamine-6-phosphate deacetylase activity"/>
    <property type="evidence" value="ECO:0007669"/>
    <property type="project" value="UniProtKB-EC"/>
</dbReference>
<dbReference type="SUPFAM" id="SSF51556">
    <property type="entry name" value="Metallo-dependent hydrolases"/>
    <property type="match status" value="1"/>
</dbReference>
<accession>A0ABU8QEK8</accession>
<evidence type="ECO:0000259" key="6">
    <source>
        <dbReference type="Pfam" id="PF01979"/>
    </source>
</evidence>